<keyword evidence="1" id="KW-1133">Transmembrane helix</keyword>
<comment type="caution">
    <text evidence="2">The sequence shown here is derived from an EMBL/GenBank/DDBJ whole genome shotgun (WGS) entry which is preliminary data.</text>
</comment>
<evidence type="ECO:0000256" key="1">
    <source>
        <dbReference type="SAM" id="Phobius"/>
    </source>
</evidence>
<evidence type="ECO:0000313" key="2">
    <source>
        <dbReference type="EMBL" id="MDQ0556795.1"/>
    </source>
</evidence>
<name>A0ABU0N0W0_9FIRM</name>
<dbReference type="RefSeq" id="WP_307506837.1">
    <property type="nucleotide sequence ID" value="NZ_BAAACE010000005.1"/>
</dbReference>
<keyword evidence="1" id="KW-0472">Membrane</keyword>
<feature type="transmembrane region" description="Helical" evidence="1">
    <location>
        <begin position="20"/>
        <end position="40"/>
    </location>
</feature>
<sequence length="85" mass="10086">MTRIERKREKKNKKLAKRSIYRRVFLITMVCIISGCVFLVDKEANLMIGKIETYNIQVFVKNLNDSFMKTAKDMEKKLSKLNNLR</sequence>
<proteinExistence type="predicted"/>
<keyword evidence="1" id="KW-0812">Transmembrane</keyword>
<reference evidence="2 3" key="1">
    <citation type="submission" date="2023-07" db="EMBL/GenBank/DDBJ databases">
        <title>Genomic Encyclopedia of Type Strains, Phase IV (KMG-IV): sequencing the most valuable type-strain genomes for metagenomic binning, comparative biology and taxonomic classification.</title>
        <authorList>
            <person name="Goeker M."/>
        </authorList>
    </citation>
    <scope>NUCLEOTIDE SEQUENCE [LARGE SCALE GENOMIC DNA]</scope>
    <source>
        <strain evidence="2 3">DSM 15049</strain>
    </source>
</reference>
<accession>A0ABU0N0W0</accession>
<keyword evidence="3" id="KW-1185">Reference proteome</keyword>
<gene>
    <name evidence="2" type="ORF">QOZ92_001911</name>
</gene>
<protein>
    <submittedName>
        <fullName evidence="2">Uncharacterized protein</fullName>
    </submittedName>
</protein>
<organism evidence="2 3">
    <name type="scientific">Paraclostridium ghonii</name>
    <dbReference type="NCBI Taxonomy" id="29358"/>
    <lineage>
        <taxon>Bacteria</taxon>
        <taxon>Bacillati</taxon>
        <taxon>Bacillota</taxon>
        <taxon>Clostridia</taxon>
        <taxon>Peptostreptococcales</taxon>
        <taxon>Peptostreptococcaceae</taxon>
        <taxon>Paraclostridium</taxon>
    </lineage>
</organism>
<dbReference type="EMBL" id="JAUSWG010000007">
    <property type="protein sequence ID" value="MDQ0556795.1"/>
    <property type="molecule type" value="Genomic_DNA"/>
</dbReference>
<evidence type="ECO:0000313" key="3">
    <source>
        <dbReference type="Proteomes" id="UP001232584"/>
    </source>
</evidence>
<dbReference type="Proteomes" id="UP001232584">
    <property type="component" value="Unassembled WGS sequence"/>
</dbReference>